<comment type="similarity">
    <text evidence="1">Belongs to the pseudouridine synthase RluA family.</text>
</comment>
<organism evidence="3 4">
    <name type="scientific">Malonomonas rubra DSM 5091</name>
    <dbReference type="NCBI Taxonomy" id="1122189"/>
    <lineage>
        <taxon>Bacteria</taxon>
        <taxon>Pseudomonadati</taxon>
        <taxon>Thermodesulfobacteriota</taxon>
        <taxon>Desulfuromonadia</taxon>
        <taxon>Desulfuromonadales</taxon>
        <taxon>Geopsychrobacteraceae</taxon>
        <taxon>Malonomonas</taxon>
    </lineage>
</organism>
<name>A0A1M6IZ41_MALRU</name>
<dbReference type="EMBL" id="FQZT01000007">
    <property type="protein sequence ID" value="SHJ39724.1"/>
    <property type="molecule type" value="Genomic_DNA"/>
</dbReference>
<dbReference type="SUPFAM" id="SSF55120">
    <property type="entry name" value="Pseudouridine synthase"/>
    <property type="match status" value="1"/>
</dbReference>
<gene>
    <name evidence="3" type="ORF">SAMN02745165_02301</name>
</gene>
<dbReference type="Gene3D" id="3.30.2350.10">
    <property type="entry name" value="Pseudouridine synthase"/>
    <property type="match status" value="1"/>
</dbReference>
<dbReference type="GO" id="GO:0009982">
    <property type="term" value="F:pseudouridine synthase activity"/>
    <property type="evidence" value="ECO:0007669"/>
    <property type="project" value="InterPro"/>
</dbReference>
<proteinExistence type="inferred from homology"/>
<dbReference type="InterPro" id="IPR006145">
    <property type="entry name" value="PsdUridine_synth_RsuA/RluA"/>
</dbReference>
<keyword evidence="4" id="KW-1185">Reference proteome</keyword>
<protein>
    <submittedName>
        <fullName evidence="3">23S rRNA pseudouridine955/2504/2580 synthase</fullName>
    </submittedName>
</protein>
<dbReference type="Proteomes" id="UP000184171">
    <property type="component" value="Unassembled WGS sequence"/>
</dbReference>
<feature type="domain" description="Pseudouridine synthase RsuA/RluA-like" evidence="2">
    <location>
        <begin position="90"/>
        <end position="229"/>
    </location>
</feature>
<accession>A0A1M6IZ41</accession>
<sequence>MPIFNVDKKDSDSSLLEFLQQQIPAAPLSYLRQMVKKGKVSNHSGLLTLDSPLSVGDGIRLPDSGRLQEFLSTPPSEQTPLQILYETREILVVDKPAGLAIHSSVGHETDNLTTRAGQLLKQRGSKFSIAPVHRLDLGTSGPVLFGKGKKACAELGQLFMRHEVEKYYLALVAGKTSGSGRLESVVKAKGKKKLASTEFRALARNEQASLLELRLHTGRQHQIRQQLAQQKHPLFGDQRYHGPCPQELPRMFLHSCCLAFVDPFSGAPISIKSPLPDELEAFLVQVGLGAEDKGDGGKAERGC</sequence>
<evidence type="ECO:0000259" key="2">
    <source>
        <dbReference type="Pfam" id="PF00849"/>
    </source>
</evidence>
<dbReference type="CDD" id="cd02869">
    <property type="entry name" value="PseudoU_synth_RluA_like"/>
    <property type="match status" value="1"/>
</dbReference>
<dbReference type="STRING" id="1122189.SAMN02745165_02301"/>
<dbReference type="InterPro" id="IPR020103">
    <property type="entry name" value="PsdUridine_synth_cat_dom_sf"/>
</dbReference>
<dbReference type="InterPro" id="IPR050188">
    <property type="entry name" value="RluA_PseudoU_synthase"/>
</dbReference>
<dbReference type="GO" id="GO:0003723">
    <property type="term" value="F:RNA binding"/>
    <property type="evidence" value="ECO:0007669"/>
    <property type="project" value="InterPro"/>
</dbReference>
<evidence type="ECO:0000256" key="1">
    <source>
        <dbReference type="ARBA" id="ARBA00010876"/>
    </source>
</evidence>
<dbReference type="Pfam" id="PF00849">
    <property type="entry name" value="PseudoU_synth_2"/>
    <property type="match status" value="1"/>
</dbReference>
<dbReference type="GO" id="GO:0000455">
    <property type="term" value="P:enzyme-directed rRNA pseudouridine synthesis"/>
    <property type="evidence" value="ECO:0007669"/>
    <property type="project" value="TreeGrafter"/>
</dbReference>
<evidence type="ECO:0000313" key="4">
    <source>
        <dbReference type="Proteomes" id="UP000184171"/>
    </source>
</evidence>
<dbReference type="AlphaFoldDB" id="A0A1M6IZ41"/>
<dbReference type="PANTHER" id="PTHR21600">
    <property type="entry name" value="MITOCHONDRIAL RNA PSEUDOURIDINE SYNTHASE"/>
    <property type="match status" value="1"/>
</dbReference>
<dbReference type="PANTHER" id="PTHR21600:SF87">
    <property type="entry name" value="RNA PSEUDOURIDYLATE SYNTHASE DOMAIN-CONTAINING PROTEIN 1"/>
    <property type="match status" value="1"/>
</dbReference>
<dbReference type="GO" id="GO:0140098">
    <property type="term" value="F:catalytic activity, acting on RNA"/>
    <property type="evidence" value="ECO:0007669"/>
    <property type="project" value="UniProtKB-ARBA"/>
</dbReference>
<reference evidence="3 4" key="1">
    <citation type="submission" date="2016-11" db="EMBL/GenBank/DDBJ databases">
        <authorList>
            <person name="Jaros S."/>
            <person name="Januszkiewicz K."/>
            <person name="Wedrychowicz H."/>
        </authorList>
    </citation>
    <scope>NUCLEOTIDE SEQUENCE [LARGE SCALE GENOMIC DNA]</scope>
    <source>
        <strain evidence="3 4">DSM 5091</strain>
    </source>
</reference>
<evidence type="ECO:0000313" key="3">
    <source>
        <dbReference type="EMBL" id="SHJ39724.1"/>
    </source>
</evidence>
<dbReference type="OrthoDB" id="128480at2"/>
<dbReference type="RefSeq" id="WP_072908872.1">
    <property type="nucleotide sequence ID" value="NZ_FQZT01000007.1"/>
</dbReference>